<feature type="compositionally biased region" description="Acidic residues" evidence="1">
    <location>
        <begin position="40"/>
        <end position="49"/>
    </location>
</feature>
<evidence type="ECO:0000256" key="1">
    <source>
        <dbReference type="SAM" id="MobiDB-lite"/>
    </source>
</evidence>
<sequence>MSKTDPVTENPNDKMPKGKPRDPDRIVSEDDAGSAPIEQEQQDERDDDLLNGGPSVGP</sequence>
<comment type="caution">
    <text evidence="2">The sequence shown here is derived from an EMBL/GenBank/DDBJ whole genome shotgun (WGS) entry which is preliminary data.</text>
</comment>
<name>A0A7W6MQX9_9HYPH</name>
<feature type="compositionally biased region" description="Polar residues" evidence="1">
    <location>
        <begin position="1"/>
        <end position="10"/>
    </location>
</feature>
<evidence type="ECO:0000313" key="3">
    <source>
        <dbReference type="Proteomes" id="UP000588647"/>
    </source>
</evidence>
<protein>
    <submittedName>
        <fullName evidence="2">Uncharacterized protein</fullName>
    </submittedName>
</protein>
<feature type="compositionally biased region" description="Basic and acidic residues" evidence="1">
    <location>
        <begin position="11"/>
        <end position="28"/>
    </location>
</feature>
<dbReference type="RefSeq" id="WP_183210037.1">
    <property type="nucleotide sequence ID" value="NZ_JAAAMM010000004.1"/>
</dbReference>
<organism evidence="2 3">
    <name type="scientific">Aurantimonas endophytica</name>
    <dbReference type="NCBI Taxonomy" id="1522175"/>
    <lineage>
        <taxon>Bacteria</taxon>
        <taxon>Pseudomonadati</taxon>
        <taxon>Pseudomonadota</taxon>
        <taxon>Alphaproteobacteria</taxon>
        <taxon>Hyphomicrobiales</taxon>
        <taxon>Aurantimonadaceae</taxon>
        <taxon>Aurantimonas</taxon>
    </lineage>
</organism>
<proteinExistence type="predicted"/>
<dbReference type="AlphaFoldDB" id="A0A7W6MQX9"/>
<dbReference type="Proteomes" id="UP000588647">
    <property type="component" value="Unassembled WGS sequence"/>
</dbReference>
<reference evidence="2 3" key="1">
    <citation type="submission" date="2020-08" db="EMBL/GenBank/DDBJ databases">
        <title>Genomic Encyclopedia of Type Strains, Phase IV (KMG-IV): sequencing the most valuable type-strain genomes for metagenomic binning, comparative biology and taxonomic classification.</title>
        <authorList>
            <person name="Goeker M."/>
        </authorList>
    </citation>
    <scope>NUCLEOTIDE SEQUENCE [LARGE SCALE GENOMIC DNA]</scope>
    <source>
        <strain evidence="2 3">DSM 103570</strain>
    </source>
</reference>
<feature type="region of interest" description="Disordered" evidence="1">
    <location>
        <begin position="1"/>
        <end position="58"/>
    </location>
</feature>
<dbReference type="EMBL" id="JACIEM010000004">
    <property type="protein sequence ID" value="MBB4004472.1"/>
    <property type="molecule type" value="Genomic_DNA"/>
</dbReference>
<gene>
    <name evidence="2" type="ORF">GGR03_003560</name>
</gene>
<keyword evidence="3" id="KW-1185">Reference proteome</keyword>
<evidence type="ECO:0000313" key="2">
    <source>
        <dbReference type="EMBL" id="MBB4004472.1"/>
    </source>
</evidence>
<accession>A0A7W6MQX9</accession>